<proteinExistence type="predicted"/>
<dbReference type="RefSeq" id="WP_085518644.1">
    <property type="nucleotide sequence ID" value="NZ_FXAW01000008.1"/>
</dbReference>
<protein>
    <submittedName>
        <fullName evidence="1">Uncharacterized protein</fullName>
    </submittedName>
</protein>
<gene>
    <name evidence="1" type="ORF">SAMN05661096_03512</name>
</gene>
<accession>A0A1X7L4Q6</accession>
<evidence type="ECO:0000313" key="1">
    <source>
        <dbReference type="EMBL" id="SMG48740.1"/>
    </source>
</evidence>
<dbReference type="AlphaFoldDB" id="A0A1X7L4Q6"/>
<sequence>MAQIISKIDSTLETALDCNEDNVIIEGFMERYSVSREEAEEILTETKKWLWLASENIKEKKSFRMFIDHSLIIIDEMWHNFILHTRAYQKFCHEKLNLFVHHEPTPKAAQIIGFDSDEEKQKFQQQQEEKLSQQLSYIYDKLGAETVSKWYEEFPEKFSKKKIHALKR</sequence>
<keyword evidence="2" id="KW-1185">Reference proteome</keyword>
<dbReference type="Proteomes" id="UP000193804">
    <property type="component" value="Unassembled WGS sequence"/>
</dbReference>
<evidence type="ECO:0000313" key="2">
    <source>
        <dbReference type="Proteomes" id="UP000193804"/>
    </source>
</evidence>
<dbReference type="STRING" id="1028.SAMN05661096_03512"/>
<dbReference type="OrthoDB" id="5328543at2"/>
<dbReference type="EMBL" id="FXAW01000008">
    <property type="protein sequence ID" value="SMG48740.1"/>
    <property type="molecule type" value="Genomic_DNA"/>
</dbReference>
<organism evidence="1 2">
    <name type="scientific">Marivirga sericea</name>
    <dbReference type="NCBI Taxonomy" id="1028"/>
    <lineage>
        <taxon>Bacteria</taxon>
        <taxon>Pseudomonadati</taxon>
        <taxon>Bacteroidota</taxon>
        <taxon>Cytophagia</taxon>
        <taxon>Cytophagales</taxon>
        <taxon>Marivirgaceae</taxon>
        <taxon>Marivirga</taxon>
    </lineage>
</organism>
<name>A0A1X7L4Q6_9BACT</name>
<reference evidence="2" key="1">
    <citation type="submission" date="2017-04" db="EMBL/GenBank/DDBJ databases">
        <authorList>
            <person name="Varghese N."/>
            <person name="Submissions S."/>
        </authorList>
    </citation>
    <scope>NUCLEOTIDE SEQUENCE [LARGE SCALE GENOMIC DNA]</scope>
    <source>
        <strain evidence="2">DSM 4125</strain>
    </source>
</reference>